<dbReference type="EMBL" id="PGEY01000001">
    <property type="protein sequence ID" value="PJJ45222.1"/>
    <property type="molecule type" value="Genomic_DNA"/>
</dbReference>
<evidence type="ECO:0000313" key="3">
    <source>
        <dbReference type="Proteomes" id="UP000229263"/>
    </source>
</evidence>
<sequence length="160" mass="17809">MQTTTDGRYLIIKGRRWRASDPSIPARLRQELVNELMSARRAVKQGEDGARKRVNDAKLALGERGQPWWEDPDPDSMGERIRATIRTLLSHRVDASICPSDVARIVGGPDEGWRKYMGQVRQIAAALATQGEVVATQNGEPVEADGAKGPIRISRRRPDE</sequence>
<organism evidence="2 3">
    <name type="scientific">Glutamicibacter mysorens</name>
    <dbReference type="NCBI Taxonomy" id="257984"/>
    <lineage>
        <taxon>Bacteria</taxon>
        <taxon>Bacillati</taxon>
        <taxon>Actinomycetota</taxon>
        <taxon>Actinomycetes</taxon>
        <taxon>Micrococcales</taxon>
        <taxon>Micrococcaceae</taxon>
        <taxon>Glutamicibacter</taxon>
    </lineage>
</organism>
<evidence type="ECO:0000313" key="2">
    <source>
        <dbReference type="EMBL" id="PJJ45222.1"/>
    </source>
</evidence>
<protein>
    <submittedName>
        <fullName evidence="2">Uncharacterized protein DUF3253</fullName>
    </submittedName>
</protein>
<comment type="caution">
    <text evidence="2">The sequence shown here is derived from an EMBL/GenBank/DDBJ whole genome shotgun (WGS) entry which is preliminary data.</text>
</comment>
<proteinExistence type="predicted"/>
<dbReference type="Gene3D" id="1.10.10.10">
    <property type="entry name" value="Winged helix-like DNA-binding domain superfamily/Winged helix DNA-binding domain"/>
    <property type="match status" value="1"/>
</dbReference>
<dbReference type="InterPro" id="IPR036388">
    <property type="entry name" value="WH-like_DNA-bd_sf"/>
</dbReference>
<dbReference type="InterPro" id="IPR021660">
    <property type="entry name" value="DUF3253"/>
</dbReference>
<keyword evidence="3" id="KW-1185">Reference proteome</keyword>
<name>A0ABX4N5W5_9MICC</name>
<evidence type="ECO:0000256" key="1">
    <source>
        <dbReference type="SAM" id="MobiDB-lite"/>
    </source>
</evidence>
<dbReference type="Pfam" id="PF11625">
    <property type="entry name" value="DUF3253"/>
    <property type="match status" value="1"/>
</dbReference>
<gene>
    <name evidence="2" type="ORF">ATK23_2482</name>
</gene>
<reference evidence="2 3" key="1">
    <citation type="submission" date="2017-11" db="EMBL/GenBank/DDBJ databases">
        <title>Sequencing the genomes of 1000 actinobacteria strains.</title>
        <authorList>
            <person name="Klenk H.-P."/>
        </authorList>
    </citation>
    <scope>NUCLEOTIDE SEQUENCE [LARGE SCALE GENOMIC DNA]</scope>
    <source>
        <strain evidence="2 3">DSM 12798</strain>
    </source>
</reference>
<feature type="region of interest" description="Disordered" evidence="1">
    <location>
        <begin position="137"/>
        <end position="160"/>
    </location>
</feature>
<dbReference type="InterPro" id="IPR036390">
    <property type="entry name" value="WH_DNA-bd_sf"/>
</dbReference>
<dbReference type="SUPFAM" id="SSF46785">
    <property type="entry name" value="Winged helix' DNA-binding domain"/>
    <property type="match status" value="1"/>
</dbReference>
<accession>A0ABX4N5W5</accession>
<dbReference type="Proteomes" id="UP000229263">
    <property type="component" value="Unassembled WGS sequence"/>
</dbReference>